<feature type="compositionally biased region" description="Basic and acidic residues" evidence="1">
    <location>
        <begin position="225"/>
        <end position="238"/>
    </location>
</feature>
<organism evidence="2 3">
    <name type="scientific">Metarhizium rileyi (strain RCEF 4871)</name>
    <name type="common">Nomuraea rileyi</name>
    <dbReference type="NCBI Taxonomy" id="1649241"/>
    <lineage>
        <taxon>Eukaryota</taxon>
        <taxon>Fungi</taxon>
        <taxon>Dikarya</taxon>
        <taxon>Ascomycota</taxon>
        <taxon>Pezizomycotina</taxon>
        <taxon>Sordariomycetes</taxon>
        <taxon>Hypocreomycetidae</taxon>
        <taxon>Hypocreales</taxon>
        <taxon>Clavicipitaceae</taxon>
        <taxon>Metarhizium</taxon>
    </lineage>
</organism>
<name>A0A162JIU0_METRR</name>
<protein>
    <submittedName>
        <fullName evidence="2">Uncharacterized protein</fullName>
    </submittedName>
</protein>
<feature type="region of interest" description="Disordered" evidence="1">
    <location>
        <begin position="118"/>
        <end position="148"/>
    </location>
</feature>
<reference evidence="2 3" key="1">
    <citation type="journal article" date="2016" name="Genome Biol. Evol.">
        <title>Divergent and convergent evolution of fungal pathogenicity.</title>
        <authorList>
            <person name="Shang Y."/>
            <person name="Xiao G."/>
            <person name="Zheng P."/>
            <person name="Cen K."/>
            <person name="Zhan S."/>
            <person name="Wang C."/>
        </authorList>
    </citation>
    <scope>NUCLEOTIDE SEQUENCE [LARGE SCALE GENOMIC DNA]</scope>
    <source>
        <strain evidence="2 3">RCEF 4871</strain>
    </source>
</reference>
<dbReference type="OMA" id="FRHEREY"/>
<dbReference type="EMBL" id="AZHC01000013">
    <property type="protein sequence ID" value="OAA42643.1"/>
    <property type="molecule type" value="Genomic_DNA"/>
</dbReference>
<feature type="region of interest" description="Disordered" evidence="1">
    <location>
        <begin position="206"/>
        <end position="238"/>
    </location>
</feature>
<evidence type="ECO:0000313" key="3">
    <source>
        <dbReference type="Proteomes" id="UP000243498"/>
    </source>
</evidence>
<dbReference type="OrthoDB" id="5213630at2759"/>
<evidence type="ECO:0000256" key="1">
    <source>
        <dbReference type="SAM" id="MobiDB-lite"/>
    </source>
</evidence>
<proteinExistence type="predicted"/>
<dbReference type="STRING" id="1081105.A0A162JIU0"/>
<gene>
    <name evidence="2" type="ORF">NOR_04774</name>
</gene>
<sequence>MNQPLEWEGGDQTTFEEENLIQSDSLMTDVPPLQTQSEASLDGHFKAEPPLRPEPNPTNLAQTSESIKDTEVIKLLDIDQHKLSTPAGDKRDEPLGFTRMKEIDGSLSADQRELSTLTVNERADPDQHGLSTPTGKQRSDSLFQDEPKTECLSDELKKDEWMRMWSEQMTEMIRNSCQEVMNHTQKELTDLIQGLCSENSNLRLQNESARRSLRTAQEQAQKAAKSHENTGARANEDKIPDSEFLSKWTQLKFRVRMLSAHIKRKDPDDSLPAWHRAQVMTTFQRGKENMSDTRLFQGSDNRRFGLQAYLWKFLSEVIFDSKSRTDGIGSRHILKKFRKECASLKTQDTTETKEFYKWLQLGWSFTKPPRPASVDEILRKDGEDVCKLFDGNDGMECSDSLVELCDEFRDIVAMALELDDMIMASQALMTVVWPVDLPELNIDGCTEYRESHMEAVRTYGDDSENVRLGFCITPILLKKGNARGKSYNSEIVLAKGDVVLFPVNLGNTGLKIDSQGSATE</sequence>
<accession>A0A162JIU0</accession>
<dbReference type="AlphaFoldDB" id="A0A162JIU0"/>
<keyword evidence="3" id="KW-1185">Reference proteome</keyword>
<feature type="compositionally biased region" description="Polar residues" evidence="1">
    <location>
        <begin position="129"/>
        <end position="142"/>
    </location>
</feature>
<dbReference type="Proteomes" id="UP000243498">
    <property type="component" value="Unassembled WGS sequence"/>
</dbReference>
<comment type="caution">
    <text evidence="2">The sequence shown here is derived from an EMBL/GenBank/DDBJ whole genome shotgun (WGS) entry which is preliminary data.</text>
</comment>
<evidence type="ECO:0000313" key="2">
    <source>
        <dbReference type="EMBL" id="OAA42643.1"/>
    </source>
</evidence>
<feature type="compositionally biased region" description="Basic and acidic residues" evidence="1">
    <location>
        <begin position="41"/>
        <end position="51"/>
    </location>
</feature>
<feature type="region of interest" description="Disordered" evidence="1">
    <location>
        <begin position="22"/>
        <end position="65"/>
    </location>
</feature>